<keyword evidence="1" id="KW-0677">Repeat</keyword>
<dbReference type="Gene3D" id="3.40.50.300">
    <property type="entry name" value="P-loop containing nucleotide triphosphate hydrolases"/>
    <property type="match status" value="1"/>
</dbReference>
<feature type="domain" description="Nephrocystin 3-like N-terminal" evidence="5">
    <location>
        <begin position="364"/>
        <end position="523"/>
    </location>
</feature>
<protein>
    <recommendedName>
        <fullName evidence="8">NWD NACHT-NTPase N-terminal domain-containing protein</fullName>
    </recommendedName>
</protein>
<feature type="compositionally biased region" description="Polar residues" evidence="3">
    <location>
        <begin position="29"/>
        <end position="49"/>
    </location>
</feature>
<dbReference type="SMART" id="SM00320">
    <property type="entry name" value="WD40"/>
    <property type="match status" value="7"/>
</dbReference>
<feature type="domain" description="NWD NACHT-NTPase N-terminal" evidence="4">
    <location>
        <begin position="64"/>
        <end position="276"/>
    </location>
</feature>
<evidence type="ECO:0000313" key="6">
    <source>
        <dbReference type="EMBL" id="CEI67935.1"/>
    </source>
</evidence>
<proteinExistence type="predicted"/>
<accession>A0A2L2U1I2</accession>
<keyword evidence="2" id="KW-0175">Coiled coil</keyword>
<dbReference type="InterPro" id="IPR056884">
    <property type="entry name" value="NPHP3-like_N"/>
</dbReference>
<dbReference type="SUPFAM" id="SSF82171">
    <property type="entry name" value="DPP6 N-terminal domain-like"/>
    <property type="match status" value="1"/>
</dbReference>
<feature type="region of interest" description="Disordered" evidence="3">
    <location>
        <begin position="1"/>
        <end position="58"/>
    </location>
</feature>
<evidence type="ECO:0000259" key="5">
    <source>
        <dbReference type="Pfam" id="PF24883"/>
    </source>
</evidence>
<dbReference type="SUPFAM" id="SSF52540">
    <property type="entry name" value="P-loop containing nucleoside triphosphate hydrolases"/>
    <property type="match status" value="1"/>
</dbReference>
<dbReference type="EMBL" id="LN649231">
    <property type="protein sequence ID" value="CEI67935.1"/>
    <property type="molecule type" value="Genomic_DNA"/>
</dbReference>
<evidence type="ECO:0000256" key="2">
    <source>
        <dbReference type="SAM" id="Coils"/>
    </source>
</evidence>
<organism evidence="6 7">
    <name type="scientific">Fusarium venenatum</name>
    <dbReference type="NCBI Taxonomy" id="56646"/>
    <lineage>
        <taxon>Eukaryota</taxon>
        <taxon>Fungi</taxon>
        <taxon>Dikarya</taxon>
        <taxon>Ascomycota</taxon>
        <taxon>Pezizomycotina</taxon>
        <taxon>Sordariomycetes</taxon>
        <taxon>Hypocreomycetidae</taxon>
        <taxon>Hypocreales</taxon>
        <taxon>Nectriaceae</taxon>
        <taxon>Fusarium</taxon>
    </lineage>
</organism>
<evidence type="ECO:0000256" key="3">
    <source>
        <dbReference type="SAM" id="MobiDB-lite"/>
    </source>
</evidence>
<evidence type="ECO:0000259" key="4">
    <source>
        <dbReference type="Pfam" id="PF17100"/>
    </source>
</evidence>
<name>A0A2L2U1I2_9HYPO</name>
<dbReference type="Pfam" id="PF24883">
    <property type="entry name" value="NPHP3_N"/>
    <property type="match status" value="1"/>
</dbReference>
<dbReference type="PANTHER" id="PTHR10039">
    <property type="entry name" value="AMELOGENIN"/>
    <property type="match status" value="1"/>
</dbReference>
<dbReference type="InterPro" id="IPR027417">
    <property type="entry name" value="P-loop_NTPase"/>
</dbReference>
<evidence type="ECO:0000313" key="7">
    <source>
        <dbReference type="Proteomes" id="UP000245910"/>
    </source>
</evidence>
<dbReference type="Pfam" id="PF17100">
    <property type="entry name" value="NACHT_N"/>
    <property type="match status" value="1"/>
</dbReference>
<evidence type="ECO:0008006" key="8">
    <source>
        <dbReference type="Google" id="ProtNLM"/>
    </source>
</evidence>
<sequence>MSSSKRMPFRKRWRKLLPSSEPSEVSDGGSPSVSQVPPQDAQQGPSTATGGIILSPGNTTVQSQVWNDAYASLKAEELRTVEAYERILSGQLTSGVEATSVEGYPDNFLGTAEDRRTKMAKLIEDGKSRTERVAKAKENINDVVQPFNQLRSTISLVVKADPTASTAWVGIAAVLGIFASPLTEPGANRDGMKYILERAEWYWNLSALILDADKIDESLKSLQGSLKKSIVKLYKKLLLYQMQSVCLYSCSEVATILRDFVKLDDWEGKIKSIEKEALRVEQSIRQLRDEDETSQLRNLNMRLQDGFQALATVIQDSGSQQRELREEEKDRQFLSQLHDTDPAAGKKAIETLKGGIVRKAHDLVFEQSNFETLQQNSSPGIMWTTGNAGSGKTMFLCGIVDRLLEKPECGVVSYFFCRADHPQTRTVKAVLRGLLWLICTQSWAITRRLRVEYEHKMQSLTEFDDTVAFVNLEDMLGKALNAPSMSRAVIIVDAIDECDERSIRMILKTIGQLSQKHPAQWIMSTRTSEIYRSFLPIDAPTTYLELNKTVISKAVAAFVAYSVGTLSERNGYDHEIKRYVEETLCSKAGDTFLWVALVCLELGDLGSGTRHVKRILDEVPQGLTQLYERIHDKAMKSVDGVVCKEILRLVCFTYRPLALDELQTLVPSLEGMPSGDLRGVVSNCGSFFSLQGHENDLVIATFVHESAREYLIMTAENELSPDGITDQHQLVLHKSLSNMKALTRNIYQLPSLGTAIDEVSRPEPDPLSPLCYSGHHWLDHANHILQQGNWQASDNRVIEGFICHDLLHWSEMLSLSRNMAQGTADFQRFNKSYKANYMSESGQTAKLVEQAYRFLLYNKSFIERAPLQVYASALLFCPQQSMSEIKSRYQHELPDISIHPEREESTFSQLTQELPVSGPPHHISFAPDGNFLAATHGTELDGTFPQEHFLEVWDILASHRVLSVNVGSRIRGLDFSEDGTRVFAVLEDGTVNQFATKSGILMESIRYPSHVRNACFSPNKKVTALKVFEPESCQRSLVVLNSKTGKVVCSIANADNLSFAPDSSQMAVLLLTRSSLGIWSSRIDLWSTDDWSLSLTISLQDEVEDMTFFGSDKVAVRSIENIISILSTADGSRTVGFSSYPTSTSMTWLGSGLSYLCRCGDGTMRIYDHTGMDCVQSFPALPMLRLSIEEVSSTYTFSATSNFLAVAEEKGIRIWDLKMQEGSIPHNRLFTETWDYLRPVMTFSPSRNNSTLLAFTSRRAVGIRTIRHGKVVSIPTLPVKSLHSPFFSPNGKTIAYSLYNRRLQIWDIDNSTVSIERKFDTIFDLSFSHDSTSLAVAGGSEGVSLWDITTFEIKGIIPIYAEKVIYSHVGQLLAIVDSESVQVWSVAPVQDIHKLHSYKLVSGHRNWVFVDFSPDDQSLVIVVSEQGRVFTHNEHVLLWRLSESAPRCQLAWDAGPELIHKWKSSAISADGNLIAVALSHCVWVWDLRFPVTSQPLTIQLSYKTRKCYFDSESTRLLVDGGAITINLDLRQLRYYGYGLSDDRAWITKNNQKLLYLTQNFRPAYRAKATSFDSVAFMDSTVAIINQSGHIRILRFYDDVGIEDNRWKK</sequence>
<feature type="coiled-coil region" evidence="2">
    <location>
        <begin position="263"/>
        <end position="290"/>
    </location>
</feature>
<dbReference type="InterPro" id="IPR011044">
    <property type="entry name" value="Quino_amine_DH_bsu"/>
</dbReference>
<evidence type="ECO:0000256" key="1">
    <source>
        <dbReference type="ARBA" id="ARBA00022737"/>
    </source>
</evidence>
<dbReference type="Pfam" id="PF07676">
    <property type="entry name" value="PD40"/>
    <property type="match status" value="1"/>
</dbReference>
<dbReference type="InterPro" id="IPR001680">
    <property type="entry name" value="WD40_rpt"/>
</dbReference>
<dbReference type="InterPro" id="IPR015943">
    <property type="entry name" value="WD40/YVTN_repeat-like_dom_sf"/>
</dbReference>
<dbReference type="SUPFAM" id="SSF50969">
    <property type="entry name" value="YVTN repeat-like/Quinoprotein amine dehydrogenase"/>
    <property type="match status" value="1"/>
</dbReference>
<dbReference type="InterPro" id="IPR031359">
    <property type="entry name" value="NACHT_N"/>
</dbReference>
<dbReference type="InterPro" id="IPR011659">
    <property type="entry name" value="WD40"/>
</dbReference>
<reference evidence="7" key="1">
    <citation type="submission" date="2014-10" db="EMBL/GenBank/DDBJ databases">
        <authorList>
            <person name="King R."/>
        </authorList>
    </citation>
    <scope>NUCLEOTIDE SEQUENCE [LARGE SCALE GENOMIC DNA]</scope>
    <source>
        <strain evidence="7">A3/5</strain>
    </source>
</reference>
<dbReference type="STRING" id="56646.A0A2L2U1I2"/>
<dbReference type="Proteomes" id="UP000245910">
    <property type="component" value="Chromosome III"/>
</dbReference>
<dbReference type="Gene3D" id="2.130.10.10">
    <property type="entry name" value="YVTN repeat-like/Quinoprotein amine dehydrogenase"/>
    <property type="match status" value="3"/>
</dbReference>
<keyword evidence="7" id="KW-1185">Reference proteome</keyword>